<keyword evidence="1" id="KW-0449">Lipoprotein</keyword>
<organism evidence="1">
    <name type="scientific">hydrothermal vent metagenome</name>
    <dbReference type="NCBI Taxonomy" id="652676"/>
    <lineage>
        <taxon>unclassified sequences</taxon>
        <taxon>metagenomes</taxon>
        <taxon>ecological metagenomes</taxon>
    </lineage>
</organism>
<dbReference type="Gene3D" id="3.30.70.2060">
    <property type="match status" value="1"/>
</dbReference>
<dbReference type="PANTHER" id="PTHR41247">
    <property type="entry name" value="HTH-TYPE TRANSCRIPTIONAL REPRESSOR YCNK"/>
    <property type="match status" value="1"/>
</dbReference>
<dbReference type="Pfam" id="PF05573">
    <property type="entry name" value="NosL"/>
    <property type="match status" value="1"/>
</dbReference>
<dbReference type="SUPFAM" id="SSF160387">
    <property type="entry name" value="NosL/MerB-like"/>
    <property type="match status" value="1"/>
</dbReference>
<reference evidence="1" key="1">
    <citation type="submission" date="2018-06" db="EMBL/GenBank/DDBJ databases">
        <authorList>
            <person name="Zhirakovskaya E."/>
        </authorList>
    </citation>
    <scope>NUCLEOTIDE SEQUENCE</scope>
</reference>
<dbReference type="InterPro" id="IPR008719">
    <property type="entry name" value="N2O_reductase_NosL"/>
</dbReference>
<dbReference type="PANTHER" id="PTHR41247:SF1">
    <property type="entry name" value="HTH-TYPE TRANSCRIPTIONAL REPRESSOR YCNK"/>
    <property type="match status" value="1"/>
</dbReference>
<evidence type="ECO:0000313" key="1">
    <source>
        <dbReference type="EMBL" id="VAW96544.1"/>
    </source>
</evidence>
<accession>A0A3B1ARD8</accession>
<proteinExistence type="predicted"/>
<dbReference type="AlphaFoldDB" id="A0A3B1ARD8"/>
<gene>
    <name evidence="1" type="ORF">MNBD_GAMMA23-1799</name>
</gene>
<name>A0A3B1ARD8_9ZZZZ</name>
<dbReference type="EMBL" id="UOFT01000052">
    <property type="protein sequence ID" value="VAW96544.1"/>
    <property type="molecule type" value="Genomic_DNA"/>
</dbReference>
<sequence length="162" mass="17917">MYKLIPLLLVFLLVACNKQTTIEMPPAQKLTRDANGYYCLMTVVNHSGPKGQIILSDNKVLWFTSVRDTISFTLSPEEPKNIAAIYVNDMTDADWNNPGIDNWINARTAWYVLGSNRSGGMGAPEAIPFATKEKAELFAGKHGGTVYTFSSMPVEYILKPAP</sequence>
<dbReference type="PROSITE" id="PS51257">
    <property type="entry name" value="PROKAR_LIPOPROTEIN"/>
    <property type="match status" value="1"/>
</dbReference>
<protein>
    <submittedName>
        <fullName evidence="1">Nitrous oxide reductase maturation protein, outer-membrane lipoprotein NosL</fullName>
    </submittedName>
</protein>
<dbReference type="Gene3D" id="3.30.70.2050">
    <property type="match status" value="1"/>
</dbReference>